<reference evidence="1 2" key="1">
    <citation type="submission" date="2013-02" db="EMBL/GenBank/DDBJ databases">
        <title>The Genome Sequence of Plasmodium inui San Antonio 1.</title>
        <authorList>
            <consortium name="The Broad Institute Genome Sequencing Platform"/>
            <consortium name="The Broad Institute Genome Sequencing Center for Infectious Disease"/>
            <person name="Neafsey D."/>
            <person name="Cheeseman I."/>
            <person name="Volkman S."/>
            <person name="Adams J."/>
            <person name="Walker B."/>
            <person name="Young S.K."/>
            <person name="Zeng Q."/>
            <person name="Gargeya S."/>
            <person name="Fitzgerald M."/>
            <person name="Haas B."/>
            <person name="Abouelleil A."/>
            <person name="Alvarado L."/>
            <person name="Arachchi H.M."/>
            <person name="Berlin A.M."/>
            <person name="Chapman S.B."/>
            <person name="Dewar J."/>
            <person name="Goldberg J."/>
            <person name="Griggs A."/>
            <person name="Gujja S."/>
            <person name="Hansen M."/>
            <person name="Howarth C."/>
            <person name="Imamovic A."/>
            <person name="Larimer J."/>
            <person name="McCowan C."/>
            <person name="Murphy C."/>
            <person name="Neiman D."/>
            <person name="Pearson M."/>
            <person name="Priest M."/>
            <person name="Roberts A."/>
            <person name="Saif S."/>
            <person name="Shea T."/>
            <person name="Sisk P."/>
            <person name="Sykes S."/>
            <person name="Wortman J."/>
            <person name="Nusbaum C."/>
            <person name="Birren B."/>
        </authorList>
    </citation>
    <scope>NUCLEOTIDE SEQUENCE [LARGE SCALE GENOMIC DNA]</scope>
    <source>
        <strain evidence="1 2">San Antonio 1</strain>
    </source>
</reference>
<accession>W6ZXY3</accession>
<evidence type="ECO:0000313" key="1">
    <source>
        <dbReference type="EMBL" id="EUD64178.1"/>
    </source>
</evidence>
<protein>
    <submittedName>
        <fullName evidence="1">Uncharacterized protein</fullName>
    </submittedName>
</protein>
<dbReference type="RefSeq" id="XP_008819238.1">
    <property type="nucleotide sequence ID" value="XM_008821016.1"/>
</dbReference>
<dbReference type="GeneID" id="20040719"/>
<gene>
    <name evidence="1" type="ORF">C922_05445</name>
</gene>
<name>W6ZXY3_9APIC</name>
<dbReference type="Proteomes" id="UP000030640">
    <property type="component" value="Unassembled WGS sequence"/>
</dbReference>
<proteinExistence type="predicted"/>
<organism evidence="1 2">
    <name type="scientific">Plasmodium inui San Antonio 1</name>
    <dbReference type="NCBI Taxonomy" id="1237626"/>
    <lineage>
        <taxon>Eukaryota</taxon>
        <taxon>Sar</taxon>
        <taxon>Alveolata</taxon>
        <taxon>Apicomplexa</taxon>
        <taxon>Aconoidasida</taxon>
        <taxon>Haemosporida</taxon>
        <taxon>Plasmodiidae</taxon>
        <taxon>Plasmodium</taxon>
        <taxon>Plasmodium (Plasmodium)</taxon>
    </lineage>
</organism>
<sequence>MTWHEEPHEPTRREKYYQKRNAAQTRILIVTQQKEPSLKNEKQKNILKVQRSKMNHGKEDVPQGGYLKMTQHKRTKLQENRTRNIILKEIPHTETSSY</sequence>
<dbReference type="VEuPathDB" id="PlasmoDB:C922_05445"/>
<dbReference type="AlphaFoldDB" id="W6ZXY3"/>
<keyword evidence="2" id="KW-1185">Reference proteome</keyword>
<evidence type="ECO:0000313" key="2">
    <source>
        <dbReference type="Proteomes" id="UP000030640"/>
    </source>
</evidence>
<dbReference type="EMBL" id="KI965532">
    <property type="protein sequence ID" value="EUD64178.1"/>
    <property type="molecule type" value="Genomic_DNA"/>
</dbReference>